<evidence type="ECO:0000313" key="8">
    <source>
        <dbReference type="Proteomes" id="UP000018320"/>
    </source>
</evidence>
<accession>V6TCC6</accession>
<sequence length="253" mass="28827">VAVTACSARDPGKRDFKKMSSTLRESLVRYDPPMQATAAKEKQKKAKASQATNQGTKGTLQTEDILNSILPPRTFEQDGEQWVQFVSSTPATRLDVLNLQEKLDQQLKVRQAREMGLCPIREDIYSQCFDELIRHVAINCAERGVLLTRVRDELRMTIAAYQTLYESAVSFGIRKTLLAEQGKAEMKAKIEELESENERLKRQLAEHKARLDAAERTEAERRALDEKRHAEEVVFLKKQVVQLKSQLENILSV</sequence>
<evidence type="ECO:0000313" key="7">
    <source>
        <dbReference type="EMBL" id="ESU36558.1"/>
    </source>
</evidence>
<dbReference type="VEuPathDB" id="GiardiaDB:DHA2_13273"/>
<keyword evidence="1" id="KW-0243">Dynein</keyword>
<dbReference type="AlphaFoldDB" id="V6TCC6"/>
<name>V6TCC6_GIAIN</name>
<dbReference type="Proteomes" id="UP000018320">
    <property type="component" value="Unassembled WGS sequence"/>
</dbReference>
<dbReference type="PANTHER" id="PTHR13183">
    <property type="entry name" value="AXONEMAL INNER ARM DYNEIN LIGHT CHAIN 28"/>
    <property type="match status" value="1"/>
</dbReference>
<evidence type="ECO:0000256" key="2">
    <source>
        <dbReference type="ARBA" id="ARBA00023054"/>
    </source>
</evidence>
<dbReference type="Pfam" id="PF10211">
    <property type="entry name" value="Ax_dynein_light"/>
    <property type="match status" value="1"/>
</dbReference>
<dbReference type="EMBL" id="AHGT01000044">
    <property type="protein sequence ID" value="ESU36558.1"/>
    <property type="molecule type" value="Genomic_DNA"/>
</dbReference>
<proteinExistence type="inferred from homology"/>
<evidence type="ECO:0000256" key="3">
    <source>
        <dbReference type="ARBA" id="ARBA00023175"/>
    </source>
</evidence>
<feature type="coiled-coil region" evidence="5">
    <location>
        <begin position="176"/>
        <end position="217"/>
    </location>
</feature>
<comment type="caution">
    <text evidence="7">The sequence shown here is derived from an EMBL/GenBank/DDBJ whole genome shotgun (WGS) entry which is preliminary data.</text>
</comment>
<keyword evidence="3" id="KW-0505">Motor protein</keyword>
<dbReference type="GO" id="GO:0030286">
    <property type="term" value="C:dynein complex"/>
    <property type="evidence" value="ECO:0007669"/>
    <property type="project" value="UniProtKB-KW"/>
</dbReference>
<comment type="similarity">
    <text evidence="4">Belongs to the inner dynein arm light chain family.</text>
</comment>
<gene>
    <name evidence="7" type="ORF">DHA2_13273</name>
</gene>
<keyword evidence="2 5" id="KW-0175">Coiled coil</keyword>
<reference evidence="7 8" key="2">
    <citation type="journal article" date="2013" name="Genome Biol. Evol.">
        <title>Genome sequencing of Giardia lamblia genotypes A2 and B isolates (DH and GS) and comparative analysis with the genomes of genotypes A1 and E (WB and Pig).</title>
        <authorList>
            <person name="Adam R.D."/>
            <person name="Dahlstrom E.W."/>
            <person name="Martens C.A."/>
            <person name="Bruno D.P."/>
            <person name="Barbian K.D."/>
            <person name="Ricklefs S.M."/>
            <person name="Hernandez M.M."/>
            <person name="Narla N.P."/>
            <person name="Patel R.B."/>
            <person name="Porcella S.F."/>
            <person name="Nash T.E."/>
        </authorList>
    </citation>
    <scope>NUCLEOTIDE SEQUENCE [LARGE SCALE GENOMIC DNA]</scope>
    <source>
        <strain evidence="7 8">DH</strain>
    </source>
</reference>
<feature type="region of interest" description="Disordered" evidence="6">
    <location>
        <begin position="35"/>
        <end position="58"/>
    </location>
</feature>
<evidence type="ECO:0000256" key="1">
    <source>
        <dbReference type="ARBA" id="ARBA00023017"/>
    </source>
</evidence>
<organism evidence="7 8">
    <name type="scientific">Giardia intestinalis</name>
    <name type="common">Giardia lamblia</name>
    <dbReference type="NCBI Taxonomy" id="5741"/>
    <lineage>
        <taxon>Eukaryota</taxon>
        <taxon>Metamonada</taxon>
        <taxon>Diplomonadida</taxon>
        <taxon>Hexamitidae</taxon>
        <taxon>Giardiinae</taxon>
        <taxon>Giardia</taxon>
    </lineage>
</organism>
<dbReference type="InterPro" id="IPR019347">
    <property type="entry name" value="Axonemal_dynein_light_chain"/>
</dbReference>
<dbReference type="GO" id="GO:0005930">
    <property type="term" value="C:axoneme"/>
    <property type="evidence" value="ECO:0007669"/>
    <property type="project" value="TreeGrafter"/>
</dbReference>
<feature type="region of interest" description="Disordered" evidence="6">
    <location>
        <begin position="1"/>
        <end position="20"/>
    </location>
</feature>
<dbReference type="PANTHER" id="PTHR13183:SF0">
    <property type="entry name" value="AXONEMAL DYNEIN LIGHT INTERMEDIATE POLYPEPTIDE 1"/>
    <property type="match status" value="1"/>
</dbReference>
<feature type="non-terminal residue" evidence="7">
    <location>
        <position position="1"/>
    </location>
</feature>
<evidence type="ECO:0000256" key="4">
    <source>
        <dbReference type="ARBA" id="ARBA00038114"/>
    </source>
</evidence>
<dbReference type="VEuPathDB" id="GiardiaDB:GL50581_3471"/>
<evidence type="ECO:0000256" key="5">
    <source>
        <dbReference type="SAM" id="Coils"/>
    </source>
</evidence>
<protein>
    <submittedName>
        <fullName evidence="7">Axonemal dynein light chain</fullName>
    </submittedName>
</protein>
<reference evidence="8" key="1">
    <citation type="submission" date="2012-02" db="EMBL/GenBank/DDBJ databases">
        <title>Genome sequencing of Giardia lamblia Genotypes A2 and B isolates (DH and GS) and comparative analysis with the genomes of Genotypes A1 and E (WB and Pig).</title>
        <authorList>
            <person name="Adam R."/>
            <person name="Dahlstrom E."/>
            <person name="Martens C."/>
            <person name="Bruno D."/>
            <person name="Barbian K."/>
            <person name="Porcella S.F."/>
            <person name="Nash T."/>
        </authorList>
    </citation>
    <scope>NUCLEOTIDE SEQUENCE</scope>
    <source>
        <strain evidence="8">DH</strain>
    </source>
</reference>
<dbReference type="VEuPathDB" id="GiardiaDB:QR46_3644"/>
<dbReference type="GO" id="GO:0045504">
    <property type="term" value="F:dynein heavy chain binding"/>
    <property type="evidence" value="ECO:0007669"/>
    <property type="project" value="TreeGrafter"/>
</dbReference>
<evidence type="ECO:0000256" key="6">
    <source>
        <dbReference type="SAM" id="MobiDB-lite"/>
    </source>
</evidence>
<dbReference type="VEuPathDB" id="GiardiaDB:GL50803_0013273"/>